<accession>A0ABW6A988</accession>
<comment type="caution">
    <text evidence="1">The sequence shown here is derived from an EMBL/GenBank/DDBJ whole genome shotgun (WGS) entry which is preliminary data.</text>
</comment>
<gene>
    <name evidence="1" type="ORF">ACFS6H_16490</name>
</gene>
<keyword evidence="2" id="KW-1185">Reference proteome</keyword>
<evidence type="ECO:0000313" key="1">
    <source>
        <dbReference type="EMBL" id="MFD2921327.1"/>
    </source>
</evidence>
<dbReference type="Proteomes" id="UP001597511">
    <property type="component" value="Unassembled WGS sequence"/>
</dbReference>
<dbReference type="EMBL" id="JBHUOZ010000003">
    <property type="protein sequence ID" value="MFD2921327.1"/>
    <property type="molecule type" value="Genomic_DNA"/>
</dbReference>
<dbReference type="RefSeq" id="WP_386101410.1">
    <property type="nucleotide sequence ID" value="NZ_JBHUOZ010000003.1"/>
</dbReference>
<proteinExistence type="predicted"/>
<name>A0ABW6A988_9BACT</name>
<reference evidence="2" key="1">
    <citation type="journal article" date="2019" name="Int. J. Syst. Evol. Microbiol.">
        <title>The Global Catalogue of Microorganisms (GCM) 10K type strain sequencing project: providing services to taxonomists for standard genome sequencing and annotation.</title>
        <authorList>
            <consortium name="The Broad Institute Genomics Platform"/>
            <consortium name="The Broad Institute Genome Sequencing Center for Infectious Disease"/>
            <person name="Wu L."/>
            <person name="Ma J."/>
        </authorList>
    </citation>
    <scope>NUCLEOTIDE SEQUENCE [LARGE SCALE GENOMIC DNA]</scope>
    <source>
        <strain evidence="2">KCTC 23299</strain>
    </source>
</reference>
<protein>
    <submittedName>
        <fullName evidence="1">Uncharacterized protein</fullName>
    </submittedName>
</protein>
<evidence type="ECO:0000313" key="2">
    <source>
        <dbReference type="Proteomes" id="UP001597511"/>
    </source>
</evidence>
<sequence>MKRRFNRFNRKRRFTSKKTPKNYLKWLITATLIFLGFSFVTRLFDFFKMSKHGGILNGILSVLGVSTPGNTMADIENIETLEKEFKRLNYTVEKRHIEFAQMLRQQLQESRGFVAFWTSKVSQARANTIAETLAKIMYTAAPGLTVKDGLMNTDNPLIEDSIMREFACVYVAYGQSELADRGTPFLQFFNKLTYGTLAMHLSNYMPRTASATVKSVDWDFDRDVTLSYFFFNNPYLKKQ</sequence>
<organism evidence="1 2">
    <name type="scientific">Terrimonas rubra</name>
    <dbReference type="NCBI Taxonomy" id="1035890"/>
    <lineage>
        <taxon>Bacteria</taxon>
        <taxon>Pseudomonadati</taxon>
        <taxon>Bacteroidota</taxon>
        <taxon>Chitinophagia</taxon>
        <taxon>Chitinophagales</taxon>
        <taxon>Chitinophagaceae</taxon>
        <taxon>Terrimonas</taxon>
    </lineage>
</organism>